<evidence type="ECO:0000256" key="1">
    <source>
        <dbReference type="SAM" id="MobiDB-lite"/>
    </source>
</evidence>
<gene>
    <name evidence="3" type="ORF">DFA_08351</name>
</gene>
<sequence>MSSSTSPSSNSSHSSGSGNRSTGPIKRCEVTVSLVELAIVSQSFSQSVLVFNLIQFNFPTYLSIVITSFLLFSSLLN</sequence>
<keyword evidence="4" id="KW-1185">Reference proteome</keyword>
<dbReference type="Proteomes" id="UP000007797">
    <property type="component" value="Unassembled WGS sequence"/>
</dbReference>
<dbReference type="KEGG" id="dfa:DFA_08351"/>
<organism evidence="3 4">
    <name type="scientific">Cavenderia fasciculata</name>
    <name type="common">Slime mold</name>
    <name type="synonym">Dictyostelium fasciculatum</name>
    <dbReference type="NCBI Taxonomy" id="261658"/>
    <lineage>
        <taxon>Eukaryota</taxon>
        <taxon>Amoebozoa</taxon>
        <taxon>Evosea</taxon>
        <taxon>Eumycetozoa</taxon>
        <taxon>Dictyostelia</taxon>
        <taxon>Acytosteliales</taxon>
        <taxon>Cavenderiaceae</taxon>
        <taxon>Cavenderia</taxon>
    </lineage>
</organism>
<protein>
    <recommendedName>
        <fullName evidence="5">Transmembrane protein</fullName>
    </recommendedName>
</protein>
<dbReference type="GeneID" id="14869613"/>
<evidence type="ECO:0008006" key="5">
    <source>
        <dbReference type="Google" id="ProtNLM"/>
    </source>
</evidence>
<dbReference type="EMBL" id="GL883021">
    <property type="protein sequence ID" value="EGG17356.1"/>
    <property type="molecule type" value="Genomic_DNA"/>
</dbReference>
<dbReference type="AlphaFoldDB" id="F4Q5U7"/>
<evidence type="ECO:0000313" key="4">
    <source>
        <dbReference type="Proteomes" id="UP000007797"/>
    </source>
</evidence>
<feature type="transmembrane region" description="Helical" evidence="2">
    <location>
        <begin position="58"/>
        <end position="76"/>
    </location>
</feature>
<evidence type="ECO:0000256" key="2">
    <source>
        <dbReference type="SAM" id="Phobius"/>
    </source>
</evidence>
<keyword evidence="2" id="KW-0472">Membrane</keyword>
<accession>F4Q5U7</accession>
<feature type="region of interest" description="Disordered" evidence="1">
    <location>
        <begin position="1"/>
        <end position="24"/>
    </location>
</feature>
<reference evidence="4" key="1">
    <citation type="journal article" date="2011" name="Genome Res.">
        <title>Phylogeny-wide analysis of social amoeba genomes highlights ancient origins for complex intercellular communication.</title>
        <authorList>
            <person name="Heidel A.J."/>
            <person name="Lawal H.M."/>
            <person name="Felder M."/>
            <person name="Schilde C."/>
            <person name="Helps N.R."/>
            <person name="Tunggal B."/>
            <person name="Rivero F."/>
            <person name="John U."/>
            <person name="Schleicher M."/>
            <person name="Eichinger L."/>
            <person name="Platzer M."/>
            <person name="Noegel A.A."/>
            <person name="Schaap P."/>
            <person name="Gloeckner G."/>
        </authorList>
    </citation>
    <scope>NUCLEOTIDE SEQUENCE [LARGE SCALE GENOMIC DNA]</scope>
    <source>
        <strain evidence="4">SH3</strain>
    </source>
</reference>
<keyword evidence="2" id="KW-0812">Transmembrane</keyword>
<feature type="compositionally biased region" description="Low complexity" evidence="1">
    <location>
        <begin position="1"/>
        <end position="22"/>
    </location>
</feature>
<evidence type="ECO:0000313" key="3">
    <source>
        <dbReference type="EMBL" id="EGG17356.1"/>
    </source>
</evidence>
<proteinExistence type="predicted"/>
<dbReference type="RefSeq" id="XP_004355840.1">
    <property type="nucleotide sequence ID" value="XM_004355787.1"/>
</dbReference>
<name>F4Q5U7_CACFS</name>
<keyword evidence="2" id="KW-1133">Transmembrane helix</keyword>